<dbReference type="Proteomes" id="UP000233249">
    <property type="component" value="Unassembled WGS sequence"/>
</dbReference>
<evidence type="ECO:0000313" key="2">
    <source>
        <dbReference type="Proteomes" id="UP000233249"/>
    </source>
</evidence>
<accession>A0A2N0X8W0</accession>
<evidence type="ECO:0008006" key="3">
    <source>
        <dbReference type="Google" id="ProtNLM"/>
    </source>
</evidence>
<reference evidence="1 2" key="1">
    <citation type="submission" date="2017-12" db="EMBL/GenBank/DDBJ databases">
        <title>Corynebacterium mastitidis 16-1433 Genome.</title>
        <authorList>
            <person name="Gulvik C.A."/>
        </authorList>
    </citation>
    <scope>NUCLEOTIDE SEQUENCE [LARGE SCALE GENOMIC DNA]</scope>
    <source>
        <strain evidence="1 2">16-1433</strain>
    </source>
</reference>
<dbReference type="InterPro" id="IPR027417">
    <property type="entry name" value="P-loop_NTPase"/>
</dbReference>
<evidence type="ECO:0000313" key="1">
    <source>
        <dbReference type="EMBL" id="PKF69140.1"/>
    </source>
</evidence>
<dbReference type="STRING" id="1121365.GCA_000375365_02199"/>
<proteinExistence type="predicted"/>
<dbReference type="AlphaFoldDB" id="A0A2N0X8W0"/>
<name>A0A2N0X8W0_9CORY</name>
<organism evidence="1 2">
    <name type="scientific">Corynebacterium mastitidis</name>
    <dbReference type="NCBI Taxonomy" id="161890"/>
    <lineage>
        <taxon>Bacteria</taxon>
        <taxon>Bacillati</taxon>
        <taxon>Actinomycetota</taxon>
        <taxon>Actinomycetes</taxon>
        <taxon>Mycobacteriales</taxon>
        <taxon>Corynebacteriaceae</taxon>
        <taxon>Corynebacterium</taxon>
    </lineage>
</organism>
<dbReference type="EMBL" id="PJAF01000006">
    <property type="protein sequence ID" value="PKF69140.1"/>
    <property type="molecule type" value="Genomic_DNA"/>
</dbReference>
<comment type="caution">
    <text evidence="1">The sequence shown here is derived from an EMBL/GenBank/DDBJ whole genome shotgun (WGS) entry which is preliminary data.</text>
</comment>
<gene>
    <name evidence="1" type="ORF">CXB45_03070</name>
</gene>
<sequence length="485" mass="53344">MQFARWCGLTLYPWQEDLLRDMCRTTPEGAWAAREVVTVVARQNGKGEVLVARELAGIYLFGEKSIFHSAHFMDTAIDAQGRLWEIIEANDELLYWWEDKTSELPRKQTGNGKEAIFFPNGAVVYFRTRTKKTGRGLSIELLILDECFDLPGETYSSMSKLTRARERAQTIYISSPVNYPEHDHGKVFSAKRWAAIDGAPRMLFKEWSPAVDDDPFDQATWARCNPSLVDSGPGAQLLDIEADARAAQNSEALREAFLVETLAAGNWVPRDGDEVDEFVPVLDADAVEGMTLESANIAELRGLVVAVDASPDRQAASVAIGGRRGDEIIGYVGYHGPMSTADIVATVLQVCEKIDPWKVVIDPKGPASVIGEALDREGIEVTKMKYPEVKAATAAFLQGQKDGDWFVVDPEGTVAEAFEHAELKADASGGVKWTRKQGIICQLTAATFAMWQASVIEEIAPAPKGPRITSRAVKSTRAQARTMSF</sequence>
<dbReference type="Pfam" id="PF03237">
    <property type="entry name" value="Terminase_6N"/>
    <property type="match status" value="1"/>
</dbReference>
<protein>
    <recommendedName>
        <fullName evidence="3">Terminase</fullName>
    </recommendedName>
</protein>
<dbReference type="Gene3D" id="3.40.50.300">
    <property type="entry name" value="P-loop containing nucleotide triphosphate hydrolases"/>
    <property type="match status" value="1"/>
</dbReference>